<sequence>MKSFLRYENIWFRNLFFLGLIFCAILGVDHFEEPDPERVFKLSRSIYLFYFTILVSNLVFIGGMLQKNKYRQFMIGFSLFWIFMVILAFNVPSFDKPNISAFTRAIKQVFSAIVGSGFYFMHLWVIQNVVKTNRRLAVTENELNFLKQQLNPHFLLNAMNNLYGESLARPDTMPERILELSALLRYQIEATKKESVSLISEMDFIKKYMQYYQYKSGKLTVINHAIITAEQDRVIPPLVLMPLVENAVKFSSETDNPYIKMDWDITPEKFCFMIENSYLPQGTKLIGTNLGISNLKRRLEVLSIKYSIDCEQDNEHYKLKLQLWDLPTNA</sequence>
<dbReference type="InterPro" id="IPR050640">
    <property type="entry name" value="Bact_2-comp_sensor_kinase"/>
</dbReference>
<feature type="transmembrane region" description="Helical" evidence="1">
    <location>
        <begin position="109"/>
        <end position="126"/>
    </location>
</feature>
<evidence type="ECO:0000256" key="1">
    <source>
        <dbReference type="SAM" id="Phobius"/>
    </source>
</evidence>
<dbReference type="EMBL" id="JRLY01000013">
    <property type="protein sequence ID" value="KGO91917.1"/>
    <property type="molecule type" value="Genomic_DNA"/>
</dbReference>
<evidence type="ECO:0000313" key="3">
    <source>
        <dbReference type="EMBL" id="KGO91917.1"/>
    </source>
</evidence>
<dbReference type="Pfam" id="PF06580">
    <property type="entry name" value="His_kinase"/>
    <property type="match status" value="1"/>
</dbReference>
<dbReference type="STRING" id="1121898.GCA_000422725_03646"/>
<accession>A0A0A2MGW4</accession>
<dbReference type="Proteomes" id="UP000030111">
    <property type="component" value="Unassembled WGS sequence"/>
</dbReference>
<dbReference type="OrthoDB" id="9792992at2"/>
<keyword evidence="1" id="KW-0472">Membrane</keyword>
<feature type="domain" description="Signal transduction histidine kinase internal region" evidence="2">
    <location>
        <begin position="142"/>
        <end position="216"/>
    </location>
</feature>
<evidence type="ECO:0000313" key="4">
    <source>
        <dbReference type="Proteomes" id="UP000030111"/>
    </source>
</evidence>
<dbReference type="InterPro" id="IPR010559">
    <property type="entry name" value="Sig_transdc_His_kin_internal"/>
</dbReference>
<name>A0A0A2MGW4_9FLAO</name>
<comment type="caution">
    <text evidence="3">The sequence shown here is derived from an EMBL/GenBank/DDBJ whole genome shotgun (WGS) entry which is preliminary data.</text>
</comment>
<reference evidence="3 4" key="1">
    <citation type="submission" date="2013-09" db="EMBL/GenBank/DDBJ databases">
        <authorList>
            <person name="Zeng Z."/>
            <person name="Chen C."/>
        </authorList>
    </citation>
    <scope>NUCLEOTIDE SEQUENCE [LARGE SCALE GENOMIC DNA]</scope>
    <source>
        <strain evidence="3 4">WB 4.1-42</strain>
    </source>
</reference>
<keyword evidence="1" id="KW-0812">Transmembrane</keyword>
<protein>
    <recommendedName>
        <fullName evidence="2">Signal transduction histidine kinase internal region domain-containing protein</fullName>
    </recommendedName>
</protein>
<dbReference type="eggNOG" id="COG2972">
    <property type="taxonomic scope" value="Bacteria"/>
</dbReference>
<dbReference type="RefSeq" id="WP_026989746.1">
    <property type="nucleotide sequence ID" value="NZ_AUGP01000001.1"/>
</dbReference>
<dbReference type="AlphaFoldDB" id="A0A0A2MGW4"/>
<dbReference type="PANTHER" id="PTHR34220">
    <property type="entry name" value="SENSOR HISTIDINE KINASE YPDA"/>
    <property type="match status" value="1"/>
</dbReference>
<proteinExistence type="predicted"/>
<evidence type="ECO:0000259" key="2">
    <source>
        <dbReference type="Pfam" id="PF06580"/>
    </source>
</evidence>
<dbReference type="PANTHER" id="PTHR34220:SF7">
    <property type="entry name" value="SENSOR HISTIDINE KINASE YPDA"/>
    <property type="match status" value="1"/>
</dbReference>
<keyword evidence="1" id="KW-1133">Transmembrane helix</keyword>
<keyword evidence="4" id="KW-1185">Reference proteome</keyword>
<dbReference type="SUPFAM" id="SSF55874">
    <property type="entry name" value="ATPase domain of HSP90 chaperone/DNA topoisomerase II/histidine kinase"/>
    <property type="match status" value="1"/>
</dbReference>
<dbReference type="InterPro" id="IPR036890">
    <property type="entry name" value="HATPase_C_sf"/>
</dbReference>
<dbReference type="GO" id="GO:0000155">
    <property type="term" value="F:phosphorelay sensor kinase activity"/>
    <property type="evidence" value="ECO:0007669"/>
    <property type="project" value="InterPro"/>
</dbReference>
<feature type="transmembrane region" description="Helical" evidence="1">
    <location>
        <begin position="47"/>
        <end position="65"/>
    </location>
</feature>
<feature type="transmembrane region" description="Helical" evidence="1">
    <location>
        <begin position="72"/>
        <end position="89"/>
    </location>
</feature>
<gene>
    <name evidence="3" type="ORF">Q766_14835</name>
</gene>
<dbReference type="GO" id="GO:0016020">
    <property type="term" value="C:membrane"/>
    <property type="evidence" value="ECO:0007669"/>
    <property type="project" value="InterPro"/>
</dbReference>
<organism evidence="3 4">
    <name type="scientific">Flavobacterium subsaxonicum WB 4.1-42 = DSM 21790</name>
    <dbReference type="NCBI Taxonomy" id="1121898"/>
    <lineage>
        <taxon>Bacteria</taxon>
        <taxon>Pseudomonadati</taxon>
        <taxon>Bacteroidota</taxon>
        <taxon>Flavobacteriia</taxon>
        <taxon>Flavobacteriales</taxon>
        <taxon>Flavobacteriaceae</taxon>
        <taxon>Flavobacterium</taxon>
    </lineage>
</organism>